<dbReference type="Pfam" id="PF09717">
    <property type="entry name" value="CPW_WPC"/>
    <property type="match status" value="5"/>
</dbReference>
<feature type="domain" description="CPW-WPC" evidence="2">
    <location>
        <begin position="87"/>
        <end position="146"/>
    </location>
</feature>
<protein>
    <submittedName>
        <fullName evidence="3">CPW-WPC family protein, putative</fullName>
    </submittedName>
</protein>
<dbReference type="Proteomes" id="UP000242942">
    <property type="component" value="Chromosome 13"/>
</dbReference>
<proteinExistence type="predicted"/>
<evidence type="ECO:0000256" key="1">
    <source>
        <dbReference type="SAM" id="SignalP"/>
    </source>
</evidence>
<feature type="chain" id="PRO_5008921666" evidence="1">
    <location>
        <begin position="25"/>
        <end position="384"/>
    </location>
</feature>
<dbReference type="NCBIfam" id="TIGR01492">
    <property type="entry name" value="CPW_WPC"/>
    <property type="match status" value="5"/>
</dbReference>
<dbReference type="SMART" id="SM01099">
    <property type="entry name" value="CPW_WPC"/>
    <property type="match status" value="5"/>
</dbReference>
<gene>
    <name evidence="3" type="primary">PocGH01_13030900</name>
    <name evidence="3" type="ORF">POCGH01_13030900</name>
</gene>
<evidence type="ECO:0000259" key="2">
    <source>
        <dbReference type="SMART" id="SM01099"/>
    </source>
</evidence>
<organism evidence="3 4">
    <name type="scientific">Plasmodium ovale</name>
    <name type="common">malaria parasite P. ovale</name>
    <dbReference type="NCBI Taxonomy" id="36330"/>
    <lineage>
        <taxon>Eukaryota</taxon>
        <taxon>Sar</taxon>
        <taxon>Alveolata</taxon>
        <taxon>Apicomplexa</taxon>
        <taxon>Aconoidasida</taxon>
        <taxon>Haemosporida</taxon>
        <taxon>Plasmodiidae</taxon>
        <taxon>Plasmodium</taxon>
        <taxon>Plasmodium (Plasmodium)</taxon>
    </lineage>
</organism>
<feature type="domain" description="CPW-WPC" evidence="2">
    <location>
        <begin position="209"/>
        <end position="273"/>
    </location>
</feature>
<dbReference type="OrthoDB" id="368872at2759"/>
<dbReference type="VEuPathDB" id="PlasmoDB:POWCR01_080026300"/>
<name>A0A1D3TMJ4_PLAOA</name>
<keyword evidence="1" id="KW-0732">Signal</keyword>
<reference evidence="3 4" key="1">
    <citation type="submission" date="2016-06" db="EMBL/GenBank/DDBJ databases">
        <authorList>
            <consortium name="Pathogen Informatics"/>
        </authorList>
    </citation>
    <scope>NUCLEOTIDE SEQUENCE [LARGE SCALE GENOMIC DNA]</scope>
    <source>
        <strain evidence="3">PocGH01</strain>
    </source>
</reference>
<dbReference type="AlphaFoldDB" id="A0A1D3TMJ4"/>
<feature type="domain" description="CPW-WPC" evidence="2">
    <location>
        <begin position="148"/>
        <end position="207"/>
    </location>
</feature>
<feature type="signal peptide" evidence="1">
    <location>
        <begin position="1"/>
        <end position="24"/>
    </location>
</feature>
<dbReference type="InterPro" id="IPR006387">
    <property type="entry name" value="CPW_WPC_dom"/>
</dbReference>
<sequence>MFSFIPHFSLCSVISLCILTQSTANCLRDYSHNCAEGWSKSSNTEECISPISYRGPCPRFLQMEKETKKKKFQELQCNISWPCSVDCERNYFSQCPEKWVPEDDKNCRPLAIYEGSCLLPHDFSNMTNDQKEIWGNKCAVSWPCKDKCKKNYSKTCPKGWIKENDATCSAPKFYSGPCLSRASLLSLDKDMKVAFEKLCKVDFPCLLECEMDENDPCPKDWIVKSDASGIPLSCLPPDYYSGPCGEHTKFIGLTFESKESTAYDCDIQWPCIHNTLNVINYEEFCPENWIKSESYCVAPQDYMGPCSRKKIFELFSREIKIAYEDECNVKWPLLKRNIPEGSPKISALRRGNHIFGPVEPITGEIISGTFKQKKKKGSNQMKSG</sequence>
<keyword evidence="4" id="KW-1185">Reference proteome</keyword>
<evidence type="ECO:0000313" key="4">
    <source>
        <dbReference type="Proteomes" id="UP000242942"/>
    </source>
</evidence>
<feature type="domain" description="CPW-WPC" evidence="2">
    <location>
        <begin position="26"/>
        <end position="85"/>
    </location>
</feature>
<evidence type="ECO:0000313" key="3">
    <source>
        <dbReference type="EMBL" id="SCP06137.1"/>
    </source>
</evidence>
<dbReference type="EMBL" id="LT594594">
    <property type="protein sequence ID" value="SCP06137.1"/>
    <property type="molecule type" value="Genomic_DNA"/>
</dbReference>
<dbReference type="VEuPathDB" id="PlasmoDB:PocGH01_13030900"/>
<accession>A0A1D3TMJ4</accession>
<feature type="domain" description="CPW-WPC" evidence="2">
    <location>
        <begin position="278"/>
        <end position="335"/>
    </location>
</feature>